<evidence type="ECO:0000256" key="3">
    <source>
        <dbReference type="SAM" id="MobiDB-lite"/>
    </source>
</evidence>
<dbReference type="Proteomes" id="UP000527324">
    <property type="component" value="Unassembled WGS sequence"/>
</dbReference>
<feature type="domain" description="Transglycosylase SLT" evidence="4">
    <location>
        <begin position="58"/>
        <end position="146"/>
    </location>
</feature>
<reference evidence="5 6" key="1">
    <citation type="submission" date="2020-08" db="EMBL/GenBank/DDBJ databases">
        <title>Genomic Encyclopedia of Type Strains, Phase IV (KMG-IV): sequencing the most valuable type-strain genomes for metagenomic binning, comparative biology and taxonomic classification.</title>
        <authorList>
            <person name="Goeker M."/>
        </authorList>
    </citation>
    <scope>NUCLEOTIDE SEQUENCE [LARGE SCALE GENOMIC DNA]</scope>
    <source>
        <strain evidence="5 6">DSM 4731</strain>
    </source>
</reference>
<dbReference type="CDD" id="cd00254">
    <property type="entry name" value="LT-like"/>
    <property type="match status" value="1"/>
</dbReference>
<accession>A0A7W9C4V0</accession>
<gene>
    <name evidence="5" type="ORF">GGQ93_000843</name>
</gene>
<feature type="compositionally biased region" description="Polar residues" evidence="3">
    <location>
        <begin position="154"/>
        <end position="165"/>
    </location>
</feature>
<evidence type="ECO:0000256" key="2">
    <source>
        <dbReference type="ARBA" id="ARBA00009387"/>
    </source>
</evidence>
<evidence type="ECO:0000313" key="5">
    <source>
        <dbReference type="EMBL" id="MBB5739141.1"/>
    </source>
</evidence>
<keyword evidence="6" id="KW-1185">Reference proteome</keyword>
<evidence type="ECO:0000256" key="1">
    <source>
        <dbReference type="ARBA" id="ARBA00007734"/>
    </source>
</evidence>
<dbReference type="Gene3D" id="1.10.530.10">
    <property type="match status" value="1"/>
</dbReference>
<sequence length="195" mass="20995">MPRQPDYGHWTGTGPGRGLVRRWRRLFGFSSEDREGVGEFEALSDRIAALSQPYQAAVEAAARRHGLDEKLLHAVVIVESAYRPEACLIAGACGLTQLMPGTAADLQVPNRLEPEENVRGGVAYLAQQLVRFGDVRLALAAYNAGPPGWPGSDRSPTSPKPASTSRAFWAATSALTAGRRILTVQQCQPTGGSQW</sequence>
<dbReference type="InterPro" id="IPR023346">
    <property type="entry name" value="Lysozyme-like_dom_sf"/>
</dbReference>
<dbReference type="Pfam" id="PF01464">
    <property type="entry name" value="SLT"/>
    <property type="match status" value="1"/>
</dbReference>
<comment type="similarity">
    <text evidence="2">Belongs to the virb1 family.</text>
</comment>
<organism evidence="5 6">
    <name type="scientific">Brevundimonas aurantiaca</name>
    <dbReference type="NCBI Taxonomy" id="74316"/>
    <lineage>
        <taxon>Bacteria</taxon>
        <taxon>Pseudomonadati</taxon>
        <taxon>Pseudomonadota</taxon>
        <taxon>Alphaproteobacteria</taxon>
        <taxon>Caulobacterales</taxon>
        <taxon>Caulobacteraceae</taxon>
        <taxon>Brevundimonas</taxon>
    </lineage>
</organism>
<comment type="caution">
    <text evidence="5">The sequence shown here is derived from an EMBL/GenBank/DDBJ whole genome shotgun (WGS) entry which is preliminary data.</text>
</comment>
<dbReference type="AlphaFoldDB" id="A0A7W9C4V0"/>
<dbReference type="PANTHER" id="PTHR37423">
    <property type="entry name" value="SOLUBLE LYTIC MUREIN TRANSGLYCOSYLASE-RELATED"/>
    <property type="match status" value="1"/>
</dbReference>
<dbReference type="RefSeq" id="WP_224764424.1">
    <property type="nucleotide sequence ID" value="NZ_CAJFZW010000044.1"/>
</dbReference>
<feature type="region of interest" description="Disordered" evidence="3">
    <location>
        <begin position="146"/>
        <end position="165"/>
    </location>
</feature>
<dbReference type="SUPFAM" id="SSF53955">
    <property type="entry name" value="Lysozyme-like"/>
    <property type="match status" value="1"/>
</dbReference>
<evidence type="ECO:0000313" key="6">
    <source>
        <dbReference type="Proteomes" id="UP000527324"/>
    </source>
</evidence>
<comment type="similarity">
    <text evidence="1">Belongs to the transglycosylase Slt family.</text>
</comment>
<name>A0A7W9C4V0_9CAUL</name>
<evidence type="ECO:0000259" key="4">
    <source>
        <dbReference type="Pfam" id="PF01464"/>
    </source>
</evidence>
<proteinExistence type="inferred from homology"/>
<dbReference type="InterPro" id="IPR008258">
    <property type="entry name" value="Transglycosylase_SLT_dom_1"/>
</dbReference>
<dbReference type="PANTHER" id="PTHR37423:SF2">
    <property type="entry name" value="MEMBRANE-BOUND LYTIC MUREIN TRANSGLYCOSYLASE C"/>
    <property type="match status" value="1"/>
</dbReference>
<dbReference type="EMBL" id="JACHOQ010000002">
    <property type="protein sequence ID" value="MBB5739141.1"/>
    <property type="molecule type" value="Genomic_DNA"/>
</dbReference>
<protein>
    <submittedName>
        <fullName evidence="5">Soluble lytic murein transglycosylase-like protein</fullName>
    </submittedName>
</protein>